<evidence type="ECO:0000259" key="1">
    <source>
        <dbReference type="PROSITE" id="PS51186"/>
    </source>
</evidence>
<proteinExistence type="predicted"/>
<protein>
    <submittedName>
        <fullName evidence="2">GNAT family N-acetyltransferase</fullName>
    </submittedName>
</protein>
<dbReference type="Proteomes" id="UP001073227">
    <property type="component" value="Unassembled WGS sequence"/>
</dbReference>
<gene>
    <name evidence="2" type="ORF">OEG84_14335</name>
</gene>
<keyword evidence="3" id="KW-1185">Reference proteome</keyword>
<dbReference type="Gene3D" id="3.40.630.30">
    <property type="match status" value="1"/>
</dbReference>
<sequence>MSATLPLPDSAGQCSVDVFDCPVLLTENLVLRAPHVEDIDAITILANNPAVATMVARMPYPYGRSDAETFVRTSAKRENGNCVYAITEADSGRFLGCCALQCAEDGNATELGYWVGEPFWGQGIATQAVHALVGMAFRTRDIDHIDARVRVTNPASRRVLQKSGFQFQGTEMVPVLALRAAASMEWFRLDRKTWFSLISWSGEHRAPAA</sequence>
<dbReference type="Pfam" id="PF13302">
    <property type="entry name" value="Acetyltransf_3"/>
    <property type="match status" value="1"/>
</dbReference>
<reference evidence="2" key="1">
    <citation type="submission" date="2022-10" db="EMBL/GenBank/DDBJ databases">
        <title>Hoeflea sp. G2-23, isolated from marine algae.</title>
        <authorList>
            <person name="Kristyanto S."/>
            <person name="Kim J.M."/>
            <person name="Jeon C.O."/>
        </authorList>
    </citation>
    <scope>NUCLEOTIDE SEQUENCE</scope>
    <source>
        <strain evidence="2">G2-23</strain>
    </source>
</reference>
<dbReference type="SUPFAM" id="SSF55729">
    <property type="entry name" value="Acyl-CoA N-acyltransferases (Nat)"/>
    <property type="match status" value="1"/>
</dbReference>
<dbReference type="InterPro" id="IPR051531">
    <property type="entry name" value="N-acetyltransferase"/>
</dbReference>
<organism evidence="2 3">
    <name type="scientific">Hoeflea algicola</name>
    <dbReference type="NCBI Taxonomy" id="2983763"/>
    <lineage>
        <taxon>Bacteria</taxon>
        <taxon>Pseudomonadati</taxon>
        <taxon>Pseudomonadota</taxon>
        <taxon>Alphaproteobacteria</taxon>
        <taxon>Hyphomicrobiales</taxon>
        <taxon>Rhizobiaceae</taxon>
        <taxon>Hoeflea</taxon>
    </lineage>
</organism>
<dbReference type="InterPro" id="IPR016181">
    <property type="entry name" value="Acyl_CoA_acyltransferase"/>
</dbReference>
<comment type="caution">
    <text evidence="2">The sequence shown here is derived from an EMBL/GenBank/DDBJ whole genome shotgun (WGS) entry which is preliminary data.</text>
</comment>
<evidence type="ECO:0000313" key="2">
    <source>
        <dbReference type="EMBL" id="MCY0148845.1"/>
    </source>
</evidence>
<accession>A0ABT3ZAM8</accession>
<evidence type="ECO:0000313" key="3">
    <source>
        <dbReference type="Proteomes" id="UP001073227"/>
    </source>
</evidence>
<dbReference type="PROSITE" id="PS51186">
    <property type="entry name" value="GNAT"/>
    <property type="match status" value="1"/>
</dbReference>
<dbReference type="EMBL" id="JAOVZR010000001">
    <property type="protein sequence ID" value="MCY0148845.1"/>
    <property type="molecule type" value="Genomic_DNA"/>
</dbReference>
<feature type="domain" description="N-acetyltransferase" evidence="1">
    <location>
        <begin position="42"/>
        <end position="185"/>
    </location>
</feature>
<dbReference type="InterPro" id="IPR000182">
    <property type="entry name" value="GNAT_dom"/>
</dbReference>
<dbReference type="RefSeq" id="WP_267654377.1">
    <property type="nucleotide sequence ID" value="NZ_JAOVZR010000001.1"/>
</dbReference>
<dbReference type="PANTHER" id="PTHR43792">
    <property type="entry name" value="GNAT FAMILY, PUTATIVE (AFU_ORTHOLOGUE AFUA_3G00765)-RELATED-RELATED"/>
    <property type="match status" value="1"/>
</dbReference>
<name>A0ABT3ZAM8_9HYPH</name>